<feature type="compositionally biased region" description="Polar residues" evidence="1">
    <location>
        <begin position="140"/>
        <end position="155"/>
    </location>
</feature>
<gene>
    <name evidence="2" type="ORF">PSANT_00369</name>
</gene>
<keyword evidence="3" id="KW-1185">Reference proteome</keyword>
<organism evidence="2 3">
    <name type="scientific">Pseudozyma antarctica</name>
    <name type="common">Yeast</name>
    <name type="synonym">Candida antarctica</name>
    <dbReference type="NCBI Taxonomy" id="84753"/>
    <lineage>
        <taxon>Eukaryota</taxon>
        <taxon>Fungi</taxon>
        <taxon>Dikarya</taxon>
        <taxon>Basidiomycota</taxon>
        <taxon>Ustilaginomycotina</taxon>
        <taxon>Ustilaginomycetes</taxon>
        <taxon>Ustilaginales</taxon>
        <taxon>Ustilaginaceae</taxon>
        <taxon>Moesziomyces</taxon>
    </lineage>
</organism>
<name>A0A5C3FEX4_PSEA2</name>
<accession>A0A5C3FEX4</accession>
<feature type="region of interest" description="Disordered" evidence="1">
    <location>
        <begin position="140"/>
        <end position="161"/>
    </location>
</feature>
<proteinExistence type="predicted"/>
<protein>
    <submittedName>
        <fullName evidence="2">Uncharacterized protein</fullName>
    </submittedName>
</protein>
<dbReference type="EMBL" id="OOIQ01000001">
    <property type="protein sequence ID" value="SPO42686.1"/>
    <property type="molecule type" value="Genomic_DNA"/>
</dbReference>
<comment type="caution">
    <text evidence="2">The sequence shown here is derived from an EMBL/GenBank/DDBJ whole genome shotgun (WGS) entry which is preliminary data.</text>
</comment>
<reference evidence="2" key="1">
    <citation type="submission" date="2018-03" db="EMBL/GenBank/DDBJ databases">
        <authorList>
            <person name="Guldener U."/>
        </authorList>
    </citation>
    <scope>NUCLEOTIDE SEQUENCE [LARGE SCALE GENOMIC DNA]</scope>
    <source>
        <strain evidence="2">ATCC34888</strain>
    </source>
</reference>
<evidence type="ECO:0000313" key="3">
    <source>
        <dbReference type="Proteomes" id="UP000325008"/>
    </source>
</evidence>
<evidence type="ECO:0000313" key="2">
    <source>
        <dbReference type="EMBL" id="SPO42686.1"/>
    </source>
</evidence>
<dbReference type="Proteomes" id="UP000325008">
    <property type="component" value="Unassembled WGS sequence"/>
</dbReference>
<sequence>MHASQASQASSLSHAHIAGAGQHVTLPSSLLCVRARAATAPTRMDKTDVILDAVSVQSQSSQPVMLRIDADLALSLCHKILPAMDHIGRPRHYNEQSLAAMPSEGWPVLGSAVFRIDQLVSLPSILQSLGLADSQQLTGASVDSEQGVGKTSSGPSEHEQIDANHHQTCGLAPTAGISPARLATANQLWAHCEQASRLAAPICHHRSSRRTLLGQTHPQQWQLVQLDHPRCCRIAVFTNNALLSRELPCSGSGGGILHARPSSSGKATRNFAMAAASLVPSSVVGGCAARLKLVSSCTPFRRLTLRLPPNQPTRPCPAFPLSA</sequence>
<evidence type="ECO:0000256" key="1">
    <source>
        <dbReference type="SAM" id="MobiDB-lite"/>
    </source>
</evidence>
<dbReference type="AlphaFoldDB" id="A0A5C3FEX4"/>